<dbReference type="PROSITE" id="PS51463">
    <property type="entry name" value="P_GLUCOSE_ISOMERASE_3"/>
    <property type="match status" value="1"/>
</dbReference>
<reference evidence="9 10" key="1">
    <citation type="journal article" date="2015" name="Nature">
        <title>rRNA introns, odd ribosomes, and small enigmatic genomes across a large radiation of phyla.</title>
        <authorList>
            <person name="Brown C.T."/>
            <person name="Hug L.A."/>
            <person name="Thomas B.C."/>
            <person name="Sharon I."/>
            <person name="Castelle C.J."/>
            <person name="Singh A."/>
            <person name="Wilkins M.J."/>
            <person name="Williams K.H."/>
            <person name="Banfield J.F."/>
        </authorList>
    </citation>
    <scope>NUCLEOTIDE SEQUENCE [LARGE SCALE GENOMIC DNA]</scope>
</reference>
<accession>A0A0G1PHP0</accession>
<evidence type="ECO:0000256" key="6">
    <source>
        <dbReference type="ARBA" id="ARBA00023235"/>
    </source>
</evidence>
<sequence length="429" mass="47533">MIPMKTIFSYDKRYLWTKGERSLSKIAFRQLLQTKTKGAVETVRKNLMTHETSVVSLPFASTEEIQSWAFHIQKTYTHLLVIATGGSSLGAQAIIHAIAGSTSKTKVLFLSNPDPDEYRRITKGLPWVTTGVLVISKSGKTLEVLSLFLLVREQLQKKLGKQHTSHLFILTQFDENPLYLFAKEQGYTLLPHVDIGGRFSVLSSVGLLPAAVSGVPIADLLKGAADLLGEYQKQGFSHAVSHFVTAQYLAYTLGKTEQILMPYTERLTLFTKWYRQLWAESLGKERRGRGVGPTPIDALGTVDQHSQIQLYNQGLKNKILTFIELTNFDEESPVLRKIAGLPDAFKEAASPLSLIVRASCRGTACASATHESPGGILSVPKLDAYHLGALFLFFELAVILYAELLQVNPYDQPGVEEGKRQIKKLLSSL</sequence>
<keyword evidence="4 8" id="KW-0312">Gluconeogenesis</keyword>
<organism evidence="9 10">
    <name type="scientific">Candidatus Uhrbacteria bacterium GW2011_GWF2_46_218</name>
    <dbReference type="NCBI Taxonomy" id="1619001"/>
    <lineage>
        <taxon>Bacteria</taxon>
        <taxon>Candidatus Uhriibacteriota</taxon>
    </lineage>
</organism>
<comment type="pathway">
    <text evidence="1 8">Carbohydrate degradation; glycolysis; D-glyceraldehyde 3-phosphate and glycerone phosphate from D-glucose: step 2/4.</text>
</comment>
<evidence type="ECO:0000256" key="3">
    <source>
        <dbReference type="ARBA" id="ARBA00011952"/>
    </source>
</evidence>
<dbReference type="GO" id="GO:0048029">
    <property type="term" value="F:monosaccharide binding"/>
    <property type="evidence" value="ECO:0007669"/>
    <property type="project" value="TreeGrafter"/>
</dbReference>
<dbReference type="GO" id="GO:0006094">
    <property type="term" value="P:gluconeogenesis"/>
    <property type="evidence" value="ECO:0007669"/>
    <property type="project" value="UniProtKB-KW"/>
</dbReference>
<comment type="catalytic activity">
    <reaction evidence="7 8">
        <text>alpha-D-glucose 6-phosphate = beta-D-fructose 6-phosphate</text>
        <dbReference type="Rhea" id="RHEA:11816"/>
        <dbReference type="ChEBI" id="CHEBI:57634"/>
        <dbReference type="ChEBI" id="CHEBI:58225"/>
        <dbReference type="EC" id="5.3.1.9"/>
    </reaction>
</comment>
<gene>
    <name evidence="9" type="ORF">UX45_C0020G0014</name>
</gene>
<dbReference type="CDD" id="cd05015">
    <property type="entry name" value="SIS_PGI_1"/>
    <property type="match status" value="1"/>
</dbReference>
<keyword evidence="5 8" id="KW-0324">Glycolysis</keyword>
<dbReference type="PROSITE" id="PS00174">
    <property type="entry name" value="P_GLUCOSE_ISOMERASE_2"/>
    <property type="match status" value="1"/>
</dbReference>
<dbReference type="InterPro" id="IPR018189">
    <property type="entry name" value="Phosphoglucose_isomerase_CS"/>
</dbReference>
<dbReference type="PRINTS" id="PR00662">
    <property type="entry name" value="G6PISOMERASE"/>
</dbReference>
<dbReference type="GO" id="GO:0005829">
    <property type="term" value="C:cytosol"/>
    <property type="evidence" value="ECO:0007669"/>
    <property type="project" value="TreeGrafter"/>
</dbReference>
<keyword evidence="6 8" id="KW-0413">Isomerase</keyword>
<dbReference type="GO" id="GO:0006096">
    <property type="term" value="P:glycolytic process"/>
    <property type="evidence" value="ECO:0007669"/>
    <property type="project" value="UniProtKB-UniPathway"/>
</dbReference>
<evidence type="ECO:0000256" key="8">
    <source>
        <dbReference type="RuleBase" id="RU000612"/>
    </source>
</evidence>
<dbReference type="AlphaFoldDB" id="A0A0G1PHP0"/>
<dbReference type="GO" id="GO:0051156">
    <property type="term" value="P:glucose 6-phosphate metabolic process"/>
    <property type="evidence" value="ECO:0007669"/>
    <property type="project" value="TreeGrafter"/>
</dbReference>
<evidence type="ECO:0000256" key="5">
    <source>
        <dbReference type="ARBA" id="ARBA00023152"/>
    </source>
</evidence>
<dbReference type="UniPathway" id="UPA00109">
    <property type="reaction ID" value="UER00181"/>
</dbReference>
<comment type="caution">
    <text evidence="9">The sequence shown here is derived from an EMBL/GenBank/DDBJ whole genome shotgun (WGS) entry which is preliminary data.</text>
</comment>
<dbReference type="Proteomes" id="UP000034705">
    <property type="component" value="Unassembled WGS sequence"/>
</dbReference>
<evidence type="ECO:0000313" key="9">
    <source>
        <dbReference type="EMBL" id="KKU32286.1"/>
    </source>
</evidence>
<dbReference type="GO" id="GO:0004347">
    <property type="term" value="F:glucose-6-phosphate isomerase activity"/>
    <property type="evidence" value="ECO:0007669"/>
    <property type="project" value="UniProtKB-EC"/>
</dbReference>
<dbReference type="SUPFAM" id="SSF53697">
    <property type="entry name" value="SIS domain"/>
    <property type="match status" value="1"/>
</dbReference>
<evidence type="ECO:0000313" key="10">
    <source>
        <dbReference type="Proteomes" id="UP000034705"/>
    </source>
</evidence>
<evidence type="ECO:0000256" key="2">
    <source>
        <dbReference type="ARBA" id="ARBA00006604"/>
    </source>
</evidence>
<dbReference type="PANTHER" id="PTHR11469">
    <property type="entry name" value="GLUCOSE-6-PHOSPHATE ISOMERASE"/>
    <property type="match status" value="1"/>
</dbReference>
<dbReference type="InterPro" id="IPR035482">
    <property type="entry name" value="SIS_PGI_2"/>
</dbReference>
<dbReference type="PATRIC" id="fig|1619001.3.peg.812"/>
<dbReference type="GO" id="GO:0097367">
    <property type="term" value="F:carbohydrate derivative binding"/>
    <property type="evidence" value="ECO:0007669"/>
    <property type="project" value="InterPro"/>
</dbReference>
<evidence type="ECO:0000256" key="4">
    <source>
        <dbReference type="ARBA" id="ARBA00022432"/>
    </source>
</evidence>
<dbReference type="EMBL" id="LCMG01000020">
    <property type="protein sequence ID" value="KKU32286.1"/>
    <property type="molecule type" value="Genomic_DNA"/>
</dbReference>
<dbReference type="InterPro" id="IPR035476">
    <property type="entry name" value="SIS_PGI_1"/>
</dbReference>
<proteinExistence type="inferred from homology"/>
<name>A0A0G1PHP0_9BACT</name>
<dbReference type="CDD" id="cd05016">
    <property type="entry name" value="SIS_PGI_2"/>
    <property type="match status" value="1"/>
</dbReference>
<dbReference type="EC" id="5.3.1.9" evidence="3 8"/>
<dbReference type="Gene3D" id="3.40.50.10490">
    <property type="entry name" value="Glucose-6-phosphate isomerase like protein, domain 1"/>
    <property type="match status" value="2"/>
</dbReference>
<comment type="similarity">
    <text evidence="2 8">Belongs to the GPI family.</text>
</comment>
<dbReference type="InterPro" id="IPR001672">
    <property type="entry name" value="G6P_Isomerase"/>
</dbReference>
<dbReference type="InterPro" id="IPR046348">
    <property type="entry name" value="SIS_dom_sf"/>
</dbReference>
<dbReference type="PANTHER" id="PTHR11469:SF1">
    <property type="entry name" value="GLUCOSE-6-PHOSPHATE ISOMERASE"/>
    <property type="match status" value="1"/>
</dbReference>
<evidence type="ECO:0000256" key="7">
    <source>
        <dbReference type="ARBA" id="ARBA00029321"/>
    </source>
</evidence>
<evidence type="ECO:0000256" key="1">
    <source>
        <dbReference type="ARBA" id="ARBA00004926"/>
    </source>
</evidence>
<protein>
    <recommendedName>
        <fullName evidence="3 8">Glucose-6-phosphate isomerase</fullName>
        <ecNumber evidence="3 8">5.3.1.9</ecNumber>
    </recommendedName>
</protein>
<dbReference type="Pfam" id="PF00342">
    <property type="entry name" value="PGI"/>
    <property type="match status" value="1"/>
</dbReference>